<dbReference type="SMART" id="SM00335">
    <property type="entry name" value="ANX"/>
    <property type="match status" value="2"/>
</dbReference>
<evidence type="ECO:0000256" key="6">
    <source>
        <dbReference type="RuleBase" id="RU003540"/>
    </source>
</evidence>
<evidence type="ECO:0000256" key="1">
    <source>
        <dbReference type="ARBA" id="ARBA00007831"/>
    </source>
</evidence>
<evidence type="ECO:0000256" key="3">
    <source>
        <dbReference type="ARBA" id="ARBA00022837"/>
    </source>
</evidence>
<dbReference type="InterPro" id="IPR038717">
    <property type="entry name" value="Tc1-like_DDE_dom"/>
</dbReference>
<dbReference type="InterPro" id="IPR018502">
    <property type="entry name" value="Annexin_repeat"/>
</dbReference>
<dbReference type="InterPro" id="IPR018252">
    <property type="entry name" value="Annexin_repeat_CS"/>
</dbReference>
<evidence type="ECO:0000256" key="4">
    <source>
        <dbReference type="ARBA" id="ARBA00023216"/>
    </source>
</evidence>
<dbReference type="EMBL" id="JAPWTK010001025">
    <property type="protein sequence ID" value="KAJ8934553.1"/>
    <property type="molecule type" value="Genomic_DNA"/>
</dbReference>
<evidence type="ECO:0000259" key="7">
    <source>
        <dbReference type="Pfam" id="PF13358"/>
    </source>
</evidence>
<sequence>MTSQVYIESIIRPIFHALRAELGDNLIFMDDNARPHRGRTVQEVLEQGDITRLDWPANSPNMNPIENMWEFVSRAIRKRMNPPQNAEELTAAAIEEWNNIPQETINHLIVSMHRRVNISKITPNVDNEMGQDLIKELKSELRGNFEDLIIALMTEPIEFQAKQLHKAISGLGTDESTIVEILSVYDNENVVKIANEYEGLYQTSLEADIKGDTSGTLKRLLVSLSTESPGATARSDTVDKDAAFQDAQALLQAGELLFAGTDESTFNQVMCQRNRPQLRLVFEEYEKLVGHPIETAIENEFSGTIKDALLQLIECQGIERAT</sequence>
<dbReference type="PRINTS" id="PR00196">
    <property type="entry name" value="ANNEXIN"/>
</dbReference>
<proteinExistence type="inferred from homology"/>
<dbReference type="Pfam" id="PF00191">
    <property type="entry name" value="Annexin"/>
    <property type="match status" value="2"/>
</dbReference>
<dbReference type="PANTHER" id="PTHR10502:SF233">
    <property type="entry name" value="ANNEXIN B9"/>
    <property type="match status" value="1"/>
</dbReference>
<dbReference type="GO" id="GO:0005737">
    <property type="term" value="C:cytoplasm"/>
    <property type="evidence" value="ECO:0007669"/>
    <property type="project" value="TreeGrafter"/>
</dbReference>
<organism evidence="8 9">
    <name type="scientific">Aromia moschata</name>
    <dbReference type="NCBI Taxonomy" id="1265417"/>
    <lineage>
        <taxon>Eukaryota</taxon>
        <taxon>Metazoa</taxon>
        <taxon>Ecdysozoa</taxon>
        <taxon>Arthropoda</taxon>
        <taxon>Hexapoda</taxon>
        <taxon>Insecta</taxon>
        <taxon>Pterygota</taxon>
        <taxon>Neoptera</taxon>
        <taxon>Endopterygota</taxon>
        <taxon>Coleoptera</taxon>
        <taxon>Polyphaga</taxon>
        <taxon>Cucujiformia</taxon>
        <taxon>Chrysomeloidea</taxon>
        <taxon>Cerambycidae</taxon>
        <taxon>Cerambycinae</taxon>
        <taxon>Callichromatini</taxon>
        <taxon>Aromia</taxon>
    </lineage>
</organism>
<dbReference type="InterPro" id="IPR036397">
    <property type="entry name" value="RNaseH_sf"/>
</dbReference>
<comment type="caution">
    <text evidence="8">The sequence shown here is derived from an EMBL/GenBank/DDBJ whole genome shotgun (WGS) entry which is preliminary data.</text>
</comment>
<keyword evidence="2 6" id="KW-0677">Repeat</keyword>
<dbReference type="GO" id="GO:0005544">
    <property type="term" value="F:calcium-dependent phospholipid binding"/>
    <property type="evidence" value="ECO:0007669"/>
    <property type="project" value="UniProtKB-KW"/>
</dbReference>
<dbReference type="AlphaFoldDB" id="A0AAV8X7X0"/>
<dbReference type="GO" id="GO:0001786">
    <property type="term" value="F:phosphatidylserine binding"/>
    <property type="evidence" value="ECO:0007669"/>
    <property type="project" value="TreeGrafter"/>
</dbReference>
<dbReference type="SUPFAM" id="SSF53098">
    <property type="entry name" value="Ribonuclease H-like"/>
    <property type="match status" value="1"/>
</dbReference>
<comment type="domain">
    <text evidence="6">A pair of annexin repeats may form one binding site for calcium and phospholipid.</text>
</comment>
<comment type="similarity">
    <text evidence="1 6">Belongs to the annexin family.</text>
</comment>
<reference evidence="8" key="1">
    <citation type="journal article" date="2023" name="Insect Mol. Biol.">
        <title>Genome sequencing provides insights into the evolution of gene families encoding plant cell wall-degrading enzymes in longhorned beetles.</title>
        <authorList>
            <person name="Shin N.R."/>
            <person name="Okamura Y."/>
            <person name="Kirsch R."/>
            <person name="Pauchet Y."/>
        </authorList>
    </citation>
    <scope>NUCLEOTIDE SEQUENCE</scope>
    <source>
        <strain evidence="8">AMC_N1</strain>
    </source>
</reference>
<dbReference type="PROSITE" id="PS51897">
    <property type="entry name" value="ANNEXIN_2"/>
    <property type="match status" value="2"/>
</dbReference>
<dbReference type="GO" id="GO:0003676">
    <property type="term" value="F:nucleic acid binding"/>
    <property type="evidence" value="ECO:0007669"/>
    <property type="project" value="InterPro"/>
</dbReference>
<dbReference type="GO" id="GO:0005634">
    <property type="term" value="C:nucleus"/>
    <property type="evidence" value="ECO:0007669"/>
    <property type="project" value="TreeGrafter"/>
</dbReference>
<feature type="domain" description="Tc1-like transposase DDE" evidence="7">
    <location>
        <begin position="19"/>
        <end position="86"/>
    </location>
</feature>
<dbReference type="Pfam" id="PF13358">
    <property type="entry name" value="DDE_3"/>
    <property type="match status" value="1"/>
</dbReference>
<keyword evidence="9" id="KW-1185">Reference proteome</keyword>
<dbReference type="FunFam" id="1.10.220.10:FF:000005">
    <property type="entry name" value="Annexin"/>
    <property type="match status" value="1"/>
</dbReference>
<keyword evidence="3 6" id="KW-0106">Calcium</keyword>
<dbReference type="InterPro" id="IPR001464">
    <property type="entry name" value="Annexin"/>
</dbReference>
<dbReference type="GO" id="GO:0032509">
    <property type="term" value="P:endosome transport via multivesicular body sorting pathway"/>
    <property type="evidence" value="ECO:0007669"/>
    <property type="project" value="TreeGrafter"/>
</dbReference>
<keyword evidence="5 6" id="KW-0111">Calcium/phospholipid-binding</keyword>
<protein>
    <recommendedName>
        <fullName evidence="6">Annexin</fullName>
    </recommendedName>
</protein>
<gene>
    <name evidence="8" type="ORF">NQ318_004983</name>
</gene>
<dbReference type="FunFam" id="1.10.220.10:FF:000002">
    <property type="entry name" value="Annexin"/>
    <property type="match status" value="1"/>
</dbReference>
<accession>A0AAV8X7X0</accession>
<evidence type="ECO:0000256" key="5">
    <source>
        <dbReference type="ARBA" id="ARBA00023302"/>
    </source>
</evidence>
<dbReference type="PANTHER" id="PTHR10502">
    <property type="entry name" value="ANNEXIN"/>
    <property type="match status" value="1"/>
</dbReference>
<keyword evidence="4 6" id="KW-0041">Annexin</keyword>
<dbReference type="GO" id="GO:0005886">
    <property type="term" value="C:plasma membrane"/>
    <property type="evidence" value="ECO:0007669"/>
    <property type="project" value="TreeGrafter"/>
</dbReference>
<dbReference type="GO" id="GO:0005509">
    <property type="term" value="F:calcium ion binding"/>
    <property type="evidence" value="ECO:0007669"/>
    <property type="project" value="InterPro"/>
</dbReference>
<dbReference type="Gene3D" id="3.30.420.10">
    <property type="entry name" value="Ribonuclease H-like superfamily/Ribonuclease H"/>
    <property type="match status" value="1"/>
</dbReference>
<dbReference type="InterPro" id="IPR012337">
    <property type="entry name" value="RNaseH-like_sf"/>
</dbReference>
<dbReference type="Gene3D" id="1.10.220.10">
    <property type="entry name" value="Annexin"/>
    <property type="match status" value="2"/>
</dbReference>
<dbReference type="Proteomes" id="UP001162162">
    <property type="component" value="Unassembled WGS sequence"/>
</dbReference>
<dbReference type="GO" id="GO:0012506">
    <property type="term" value="C:vesicle membrane"/>
    <property type="evidence" value="ECO:0007669"/>
    <property type="project" value="TreeGrafter"/>
</dbReference>
<evidence type="ECO:0000313" key="9">
    <source>
        <dbReference type="Proteomes" id="UP001162162"/>
    </source>
</evidence>
<name>A0AAV8X7X0_9CUCU</name>
<evidence type="ECO:0000313" key="8">
    <source>
        <dbReference type="EMBL" id="KAJ8934553.1"/>
    </source>
</evidence>
<dbReference type="InterPro" id="IPR037104">
    <property type="entry name" value="Annexin_sf"/>
</dbReference>
<evidence type="ECO:0000256" key="2">
    <source>
        <dbReference type="ARBA" id="ARBA00022737"/>
    </source>
</evidence>
<dbReference type="PROSITE" id="PS00223">
    <property type="entry name" value="ANNEXIN_1"/>
    <property type="match status" value="1"/>
</dbReference>
<dbReference type="SUPFAM" id="SSF47874">
    <property type="entry name" value="Annexin"/>
    <property type="match status" value="1"/>
</dbReference>